<evidence type="ECO:0000256" key="2">
    <source>
        <dbReference type="SAM" id="SignalP"/>
    </source>
</evidence>
<feature type="chain" id="PRO_5044005657" evidence="2">
    <location>
        <begin position="17"/>
        <end position="294"/>
    </location>
</feature>
<dbReference type="Proteomes" id="UP000005239">
    <property type="component" value="Unassembled WGS sequence"/>
</dbReference>
<feature type="signal peptide" evidence="2">
    <location>
        <begin position="1"/>
        <end position="16"/>
    </location>
</feature>
<evidence type="ECO:0000256" key="1">
    <source>
        <dbReference type="SAM" id="MobiDB-lite"/>
    </source>
</evidence>
<accession>A0A2A6C8U1</accession>
<evidence type="ECO:0000313" key="4">
    <source>
        <dbReference type="Proteomes" id="UP000005239"/>
    </source>
</evidence>
<protein>
    <submittedName>
        <fullName evidence="3">Uncharacterized protein</fullName>
    </submittedName>
</protein>
<sequence length="294" mass="31676">MADAAPLVLCAALVTAASVVLQCCKRKSGFSKEFTSSSVPAPPPPPPPPPPPLPPPPGPPPAVSTPIFFDEPPMSPPVKMEPCLSPKDSAKEGEIAKTYLSPQRGGDAAATRTGRESEKDKDETSTADKKGDKEEANTVSELVTDFGKTQTIGKKKRKKDETTGTGTERQTDKDSERQTGSGPEPEAIPVIPDSPIAADDKEKTKRKSRSGYYNNKASEKSKFVTRSTQEKRRRSIADFSAESPEEEESDAKGRSERDDFDDGAPRVRGRGRGRDKINAKVITAPTQNDPTQTE</sequence>
<feature type="compositionally biased region" description="Polar residues" evidence="1">
    <location>
        <begin position="137"/>
        <end position="152"/>
    </location>
</feature>
<proteinExistence type="predicted"/>
<keyword evidence="2" id="KW-0732">Signal</keyword>
<dbReference type="AlphaFoldDB" id="A0A2A6C8U1"/>
<dbReference type="EnsemblMetazoa" id="PPA07319.1">
    <property type="protein sequence ID" value="PPA07319.1"/>
    <property type="gene ID" value="WBGene00096873"/>
</dbReference>
<organism evidence="3 4">
    <name type="scientific">Pristionchus pacificus</name>
    <name type="common">Parasitic nematode worm</name>
    <dbReference type="NCBI Taxonomy" id="54126"/>
    <lineage>
        <taxon>Eukaryota</taxon>
        <taxon>Metazoa</taxon>
        <taxon>Ecdysozoa</taxon>
        <taxon>Nematoda</taxon>
        <taxon>Chromadorea</taxon>
        <taxon>Rhabditida</taxon>
        <taxon>Rhabditina</taxon>
        <taxon>Diplogasteromorpha</taxon>
        <taxon>Diplogasteroidea</taxon>
        <taxon>Neodiplogasteridae</taxon>
        <taxon>Pristionchus</taxon>
    </lineage>
</organism>
<feature type="region of interest" description="Disordered" evidence="1">
    <location>
        <begin position="32"/>
        <end position="294"/>
    </location>
</feature>
<feature type="compositionally biased region" description="Polar residues" evidence="1">
    <location>
        <begin position="284"/>
        <end position="294"/>
    </location>
</feature>
<keyword evidence="4" id="KW-1185">Reference proteome</keyword>
<name>A0A2A6C8U1_PRIPA</name>
<feature type="compositionally biased region" description="Pro residues" evidence="1">
    <location>
        <begin position="40"/>
        <end position="63"/>
    </location>
</feature>
<reference evidence="3" key="2">
    <citation type="submission" date="2022-06" db="UniProtKB">
        <authorList>
            <consortium name="EnsemblMetazoa"/>
        </authorList>
    </citation>
    <scope>IDENTIFICATION</scope>
    <source>
        <strain evidence="3">PS312</strain>
    </source>
</reference>
<reference evidence="4" key="1">
    <citation type="journal article" date="2008" name="Nat. Genet.">
        <title>The Pristionchus pacificus genome provides a unique perspective on nematode lifestyle and parasitism.</title>
        <authorList>
            <person name="Dieterich C."/>
            <person name="Clifton S.W."/>
            <person name="Schuster L.N."/>
            <person name="Chinwalla A."/>
            <person name="Delehaunty K."/>
            <person name="Dinkelacker I."/>
            <person name="Fulton L."/>
            <person name="Fulton R."/>
            <person name="Godfrey J."/>
            <person name="Minx P."/>
            <person name="Mitreva M."/>
            <person name="Roeseler W."/>
            <person name="Tian H."/>
            <person name="Witte H."/>
            <person name="Yang S.P."/>
            <person name="Wilson R.K."/>
            <person name="Sommer R.J."/>
        </authorList>
    </citation>
    <scope>NUCLEOTIDE SEQUENCE [LARGE SCALE GENOMIC DNA]</scope>
    <source>
        <strain evidence="4">PS312</strain>
    </source>
</reference>
<feature type="compositionally biased region" description="Basic and acidic residues" evidence="1">
    <location>
        <begin position="113"/>
        <end position="136"/>
    </location>
</feature>
<evidence type="ECO:0000313" key="3">
    <source>
        <dbReference type="EnsemblMetazoa" id="PPA07319.1"/>
    </source>
</evidence>
<accession>A0A8R1U633</accession>
<gene>
    <name evidence="3" type="primary">WBGene00096873</name>
</gene>